<proteinExistence type="predicted"/>
<accession>A0ABU7A5V9</accession>
<comment type="caution">
    <text evidence="1">The sequence shown here is derived from an EMBL/GenBank/DDBJ whole genome shotgun (WGS) entry which is preliminary data.</text>
</comment>
<name>A0ABU7A5V9_9TELE</name>
<gene>
    <name evidence="1" type="ORF">ATANTOWER_010242</name>
</gene>
<protein>
    <submittedName>
        <fullName evidence="1">Uncharacterized protein</fullName>
    </submittedName>
</protein>
<dbReference type="EMBL" id="JAHUTI010002284">
    <property type="protein sequence ID" value="MED6233328.1"/>
    <property type="molecule type" value="Genomic_DNA"/>
</dbReference>
<evidence type="ECO:0000313" key="2">
    <source>
        <dbReference type="Proteomes" id="UP001345963"/>
    </source>
</evidence>
<organism evidence="1 2">
    <name type="scientific">Ataeniobius toweri</name>
    <dbReference type="NCBI Taxonomy" id="208326"/>
    <lineage>
        <taxon>Eukaryota</taxon>
        <taxon>Metazoa</taxon>
        <taxon>Chordata</taxon>
        <taxon>Craniata</taxon>
        <taxon>Vertebrata</taxon>
        <taxon>Euteleostomi</taxon>
        <taxon>Actinopterygii</taxon>
        <taxon>Neopterygii</taxon>
        <taxon>Teleostei</taxon>
        <taxon>Neoteleostei</taxon>
        <taxon>Acanthomorphata</taxon>
        <taxon>Ovalentaria</taxon>
        <taxon>Atherinomorphae</taxon>
        <taxon>Cyprinodontiformes</taxon>
        <taxon>Goodeidae</taxon>
        <taxon>Ataeniobius</taxon>
    </lineage>
</organism>
<keyword evidence="2" id="KW-1185">Reference proteome</keyword>
<dbReference type="Proteomes" id="UP001345963">
    <property type="component" value="Unassembled WGS sequence"/>
</dbReference>
<evidence type="ECO:0000313" key="1">
    <source>
        <dbReference type="EMBL" id="MED6233328.1"/>
    </source>
</evidence>
<reference evidence="1 2" key="1">
    <citation type="submission" date="2021-07" db="EMBL/GenBank/DDBJ databases">
        <authorList>
            <person name="Palmer J.M."/>
        </authorList>
    </citation>
    <scope>NUCLEOTIDE SEQUENCE [LARGE SCALE GENOMIC DNA]</scope>
    <source>
        <strain evidence="1 2">AT_MEX2019</strain>
        <tissue evidence="1">Muscle</tissue>
    </source>
</reference>
<sequence length="102" mass="11285">MIGPVTDGEQRRFLRCRKRHVQQRLLPSVLRGEKRGRGEGGRAKRWLKMEPGLRSRGCAVGSTAPGLGTFCMEFGCSPCACMGSVWVLWLPPTVNKQEIGLS</sequence>